<keyword evidence="6" id="KW-0653">Protein transport</keyword>
<keyword evidence="9" id="KW-0966">Cell projection</keyword>
<evidence type="ECO:0000313" key="9">
    <source>
        <dbReference type="EMBL" id="PWF22953.1"/>
    </source>
</evidence>
<dbReference type="AlphaFoldDB" id="A0A2V1K1A5"/>
<keyword evidence="3 7" id="KW-0812">Transmembrane</keyword>
<keyword evidence="10" id="KW-1185">Reference proteome</keyword>
<sequence length="202" mass="22170">MFSLIVAAGWPVWPLLATSILTLALIIERSLSLRRTRILPAGLAEQAADMLQRRQTHPEALSRLHDTSPLGVVLAAVLEHRTDTPERQRQYVEDAGHAVAFQLSRYLPALATIAVAAPLMGLFGTVIGMIEIFGAWTPTGSDPTQMARGISVALYNTAFGILIAIPALVAHRFFRSRTDIYLDEMERQAARLSTLTRANTIQ</sequence>
<feature type="transmembrane region" description="Helical" evidence="7">
    <location>
        <begin position="150"/>
        <end position="170"/>
    </location>
</feature>
<dbReference type="PANTHER" id="PTHR30625">
    <property type="entry name" value="PROTEIN TOLQ"/>
    <property type="match status" value="1"/>
</dbReference>
<evidence type="ECO:0000256" key="1">
    <source>
        <dbReference type="ARBA" id="ARBA00004651"/>
    </source>
</evidence>
<evidence type="ECO:0000313" key="10">
    <source>
        <dbReference type="Proteomes" id="UP000245212"/>
    </source>
</evidence>
<name>A0A2V1K1A5_9BURK</name>
<dbReference type="GO" id="GO:0005886">
    <property type="term" value="C:plasma membrane"/>
    <property type="evidence" value="ECO:0007669"/>
    <property type="project" value="UniProtKB-SubCell"/>
</dbReference>
<dbReference type="PANTHER" id="PTHR30625:SF11">
    <property type="entry name" value="MOTA_TOLQ_EXBB PROTON CHANNEL DOMAIN-CONTAINING PROTEIN"/>
    <property type="match status" value="1"/>
</dbReference>
<feature type="transmembrane region" description="Helical" evidence="7">
    <location>
        <begin position="6"/>
        <end position="27"/>
    </location>
</feature>
<feature type="transmembrane region" description="Helical" evidence="7">
    <location>
        <begin position="106"/>
        <end position="130"/>
    </location>
</feature>
<evidence type="ECO:0000259" key="8">
    <source>
        <dbReference type="Pfam" id="PF01618"/>
    </source>
</evidence>
<dbReference type="InterPro" id="IPR002898">
    <property type="entry name" value="MotA_ExbB_proton_chnl"/>
</dbReference>
<keyword evidence="2" id="KW-1003">Cell membrane</keyword>
<dbReference type="Proteomes" id="UP000245212">
    <property type="component" value="Unassembled WGS sequence"/>
</dbReference>
<keyword evidence="6" id="KW-0813">Transport</keyword>
<comment type="caution">
    <text evidence="9">The sequence shown here is derived from an EMBL/GenBank/DDBJ whole genome shotgun (WGS) entry which is preliminary data.</text>
</comment>
<evidence type="ECO:0000256" key="2">
    <source>
        <dbReference type="ARBA" id="ARBA00022475"/>
    </source>
</evidence>
<organism evidence="9 10">
    <name type="scientific">Corticimicrobacter populi</name>
    <dbReference type="NCBI Taxonomy" id="2175229"/>
    <lineage>
        <taxon>Bacteria</taxon>
        <taxon>Pseudomonadati</taxon>
        <taxon>Pseudomonadota</taxon>
        <taxon>Betaproteobacteria</taxon>
        <taxon>Burkholderiales</taxon>
        <taxon>Alcaligenaceae</taxon>
        <taxon>Corticimicrobacter</taxon>
    </lineage>
</organism>
<dbReference type="InterPro" id="IPR050790">
    <property type="entry name" value="ExbB/TolQ_transport"/>
</dbReference>
<gene>
    <name evidence="9" type="ORF">DD235_08040</name>
</gene>
<evidence type="ECO:0000256" key="3">
    <source>
        <dbReference type="ARBA" id="ARBA00022692"/>
    </source>
</evidence>
<dbReference type="EMBL" id="QETA01000003">
    <property type="protein sequence ID" value="PWF22953.1"/>
    <property type="molecule type" value="Genomic_DNA"/>
</dbReference>
<keyword evidence="9" id="KW-0282">Flagellum</keyword>
<feature type="domain" description="MotA/TolQ/ExbB proton channel" evidence="8">
    <location>
        <begin position="70"/>
        <end position="186"/>
    </location>
</feature>
<evidence type="ECO:0000256" key="5">
    <source>
        <dbReference type="ARBA" id="ARBA00023136"/>
    </source>
</evidence>
<keyword evidence="4 7" id="KW-1133">Transmembrane helix</keyword>
<proteinExistence type="inferred from homology"/>
<keyword evidence="9" id="KW-0969">Cilium</keyword>
<evidence type="ECO:0000256" key="4">
    <source>
        <dbReference type="ARBA" id="ARBA00022989"/>
    </source>
</evidence>
<dbReference type="RefSeq" id="WP_109061570.1">
    <property type="nucleotide sequence ID" value="NZ_QETA01000003.1"/>
</dbReference>
<evidence type="ECO:0000256" key="6">
    <source>
        <dbReference type="RuleBase" id="RU004057"/>
    </source>
</evidence>
<keyword evidence="5 7" id="KW-0472">Membrane</keyword>
<dbReference type="Pfam" id="PF01618">
    <property type="entry name" value="MotA_ExbB"/>
    <property type="match status" value="1"/>
</dbReference>
<comment type="subcellular location">
    <subcellularLocation>
        <location evidence="1">Cell membrane</location>
        <topology evidence="1">Multi-pass membrane protein</topology>
    </subcellularLocation>
    <subcellularLocation>
        <location evidence="6">Membrane</location>
        <topology evidence="6">Multi-pass membrane protein</topology>
    </subcellularLocation>
</comment>
<reference evidence="10" key="1">
    <citation type="submission" date="2018-05" db="EMBL/GenBank/DDBJ databases">
        <authorList>
            <person name="Li Y."/>
        </authorList>
    </citation>
    <scope>NUCLEOTIDE SEQUENCE [LARGE SCALE GENOMIC DNA]</scope>
    <source>
        <strain evidence="10">3d-2-2</strain>
    </source>
</reference>
<comment type="similarity">
    <text evidence="6">Belongs to the exbB/tolQ family.</text>
</comment>
<dbReference type="GO" id="GO:0017038">
    <property type="term" value="P:protein import"/>
    <property type="evidence" value="ECO:0007669"/>
    <property type="project" value="TreeGrafter"/>
</dbReference>
<evidence type="ECO:0000256" key="7">
    <source>
        <dbReference type="SAM" id="Phobius"/>
    </source>
</evidence>
<accession>A0A2V1K1A5</accession>
<protein>
    <submittedName>
        <fullName evidence="9">Flagellar motor protein MotA</fullName>
    </submittedName>
</protein>